<evidence type="ECO:0008006" key="3">
    <source>
        <dbReference type="Google" id="ProtNLM"/>
    </source>
</evidence>
<evidence type="ECO:0000313" key="2">
    <source>
        <dbReference type="Proteomes" id="UP000683360"/>
    </source>
</evidence>
<dbReference type="InterPro" id="IPR009097">
    <property type="entry name" value="Cyclic_Pdiesterase"/>
</dbReference>
<keyword evidence="2" id="KW-1185">Reference proteome</keyword>
<evidence type="ECO:0000313" key="1">
    <source>
        <dbReference type="EMBL" id="CAG2255090.1"/>
    </source>
</evidence>
<dbReference type="Gene3D" id="3.90.1140.10">
    <property type="entry name" value="Cyclic phosphodiesterase"/>
    <property type="match status" value="1"/>
</dbReference>
<organism evidence="1 2">
    <name type="scientific">Mytilus edulis</name>
    <name type="common">Blue mussel</name>
    <dbReference type="NCBI Taxonomy" id="6550"/>
    <lineage>
        <taxon>Eukaryota</taxon>
        <taxon>Metazoa</taxon>
        <taxon>Spiralia</taxon>
        <taxon>Lophotrochozoa</taxon>
        <taxon>Mollusca</taxon>
        <taxon>Bivalvia</taxon>
        <taxon>Autobranchia</taxon>
        <taxon>Pteriomorphia</taxon>
        <taxon>Mytilida</taxon>
        <taxon>Mytiloidea</taxon>
        <taxon>Mytilidae</taxon>
        <taxon>Mytilinae</taxon>
        <taxon>Mytilus</taxon>
    </lineage>
</organism>
<reference evidence="1" key="1">
    <citation type="submission" date="2021-03" db="EMBL/GenBank/DDBJ databases">
        <authorList>
            <person name="Bekaert M."/>
        </authorList>
    </citation>
    <scope>NUCLEOTIDE SEQUENCE</scope>
</reference>
<name>A0A8S3VEK3_MYTED</name>
<comment type="caution">
    <text evidence="1">The sequence shown here is derived from an EMBL/GenBank/DDBJ whole genome shotgun (WGS) entry which is preliminary data.</text>
</comment>
<sequence length="227" mass="27156">MTAKIDQHGHYLPFYGYSIISMCELTPKLEELYHVLKASPIAKYYEPLHYSTYHMTVYNIWHEKEKFYPYQYKLNDGKQPNKELDNMTELMKPALFKMDEKINEFSKFDSIHLNGLKILTRPHRSSLIITVDITSPEQHSNLQHLRYWCKENFDKSDSDHIFHITLGYVFKEIAEDIEPEWKKLEDWIKSNIPSIVLSKPIPMLFTSMETFIPYLKVYQEHSRMEPK</sequence>
<dbReference type="EMBL" id="CAJPWZ010003259">
    <property type="protein sequence ID" value="CAG2255090.1"/>
    <property type="molecule type" value="Genomic_DNA"/>
</dbReference>
<proteinExistence type="predicted"/>
<dbReference type="OrthoDB" id="10001238at2759"/>
<dbReference type="SUPFAM" id="SSF55144">
    <property type="entry name" value="LigT-like"/>
    <property type="match status" value="1"/>
</dbReference>
<protein>
    <recommendedName>
        <fullName evidence="3">DUF1868 domain-containing protein</fullName>
    </recommendedName>
</protein>
<dbReference type="AlphaFoldDB" id="A0A8S3VEK3"/>
<accession>A0A8S3VEK3</accession>
<dbReference type="Proteomes" id="UP000683360">
    <property type="component" value="Unassembled WGS sequence"/>
</dbReference>
<gene>
    <name evidence="1" type="ORF">MEDL_66448</name>
</gene>